<accession>A0ABW0TFB2</accession>
<dbReference type="EMBL" id="JBHSNO010000002">
    <property type="protein sequence ID" value="MFC5587883.1"/>
    <property type="molecule type" value="Genomic_DNA"/>
</dbReference>
<gene>
    <name evidence="1" type="ORF">ACFPRA_03045</name>
</gene>
<name>A0ABW0TFB2_9BACL</name>
<evidence type="ECO:0000313" key="2">
    <source>
        <dbReference type="Proteomes" id="UP001596109"/>
    </source>
</evidence>
<sequence>MKGSNEIATIKITARITLDLTRTREANVMMDVAKNVRVTNQNVFISLILSCNKAIRSSLSFVIGMTWVSFLNIPL</sequence>
<keyword evidence="2" id="KW-1185">Reference proteome</keyword>
<organism evidence="1 2">
    <name type="scientific">Sporosarcina soli</name>
    <dbReference type="NCBI Taxonomy" id="334736"/>
    <lineage>
        <taxon>Bacteria</taxon>
        <taxon>Bacillati</taxon>
        <taxon>Bacillota</taxon>
        <taxon>Bacilli</taxon>
        <taxon>Bacillales</taxon>
        <taxon>Caryophanaceae</taxon>
        <taxon>Sporosarcina</taxon>
    </lineage>
</organism>
<reference evidence="2" key="1">
    <citation type="journal article" date="2019" name="Int. J. Syst. Evol. Microbiol.">
        <title>The Global Catalogue of Microorganisms (GCM) 10K type strain sequencing project: providing services to taxonomists for standard genome sequencing and annotation.</title>
        <authorList>
            <consortium name="The Broad Institute Genomics Platform"/>
            <consortium name="The Broad Institute Genome Sequencing Center for Infectious Disease"/>
            <person name="Wu L."/>
            <person name="Ma J."/>
        </authorList>
    </citation>
    <scope>NUCLEOTIDE SEQUENCE [LARGE SCALE GENOMIC DNA]</scope>
    <source>
        <strain evidence="2">CGMCC 4.1434</strain>
    </source>
</reference>
<comment type="caution">
    <text evidence="1">The sequence shown here is derived from an EMBL/GenBank/DDBJ whole genome shotgun (WGS) entry which is preliminary data.</text>
</comment>
<protein>
    <submittedName>
        <fullName evidence="1">Uncharacterized protein</fullName>
    </submittedName>
</protein>
<proteinExistence type="predicted"/>
<dbReference type="Proteomes" id="UP001596109">
    <property type="component" value="Unassembled WGS sequence"/>
</dbReference>
<evidence type="ECO:0000313" key="1">
    <source>
        <dbReference type="EMBL" id="MFC5587883.1"/>
    </source>
</evidence>